<dbReference type="AlphaFoldDB" id="A0AAE0E0M4"/>
<proteinExistence type="predicted"/>
<comment type="caution">
    <text evidence="3">The sequence shown here is derived from an EMBL/GenBank/DDBJ whole genome shotgun (WGS) entry which is preliminary data.</text>
</comment>
<keyword evidence="4" id="KW-1185">Reference proteome</keyword>
<evidence type="ECO:0000313" key="4">
    <source>
        <dbReference type="Proteomes" id="UP001281410"/>
    </source>
</evidence>
<gene>
    <name evidence="3" type="ORF">Dsin_023298</name>
</gene>
<evidence type="ECO:0000256" key="1">
    <source>
        <dbReference type="ARBA" id="ARBA00022723"/>
    </source>
</evidence>
<keyword evidence="2" id="KW-1133">Transmembrane helix</keyword>
<keyword evidence="2" id="KW-0812">Transmembrane</keyword>
<name>A0AAE0E0M4_9ROSI</name>
<evidence type="ECO:0000256" key="2">
    <source>
        <dbReference type="SAM" id="Phobius"/>
    </source>
</evidence>
<dbReference type="GO" id="GO:0046872">
    <property type="term" value="F:metal ion binding"/>
    <property type="evidence" value="ECO:0007669"/>
    <property type="project" value="UniProtKB-KW"/>
</dbReference>
<keyword evidence="1" id="KW-0479">Metal-binding</keyword>
<dbReference type="EMBL" id="JANJYJ010000007">
    <property type="protein sequence ID" value="KAK3199883.1"/>
    <property type="molecule type" value="Genomic_DNA"/>
</dbReference>
<feature type="transmembrane region" description="Helical" evidence="2">
    <location>
        <begin position="38"/>
        <end position="63"/>
    </location>
</feature>
<evidence type="ECO:0008006" key="5">
    <source>
        <dbReference type="Google" id="ProtNLM"/>
    </source>
</evidence>
<dbReference type="PANTHER" id="PTHR45868:SF22">
    <property type="entry name" value="METAL ION-BINDING PROTEIN"/>
    <property type="match status" value="1"/>
</dbReference>
<keyword evidence="2" id="KW-0472">Membrane</keyword>
<accession>A0AAE0E0M4</accession>
<dbReference type="PANTHER" id="PTHR45868">
    <property type="entry name" value="HEAVY METAL-ASSOCIATED ISOPRENYLATED PLANT PROTEIN 33-RELATED"/>
    <property type="match status" value="1"/>
</dbReference>
<reference evidence="3" key="1">
    <citation type="journal article" date="2023" name="Plant J.">
        <title>Genome sequences and population genomics provide insights into the demographic history, inbreeding, and mutation load of two 'living fossil' tree species of Dipteronia.</title>
        <authorList>
            <person name="Feng Y."/>
            <person name="Comes H.P."/>
            <person name="Chen J."/>
            <person name="Zhu S."/>
            <person name="Lu R."/>
            <person name="Zhang X."/>
            <person name="Li P."/>
            <person name="Qiu J."/>
            <person name="Olsen K.M."/>
            <person name="Qiu Y."/>
        </authorList>
    </citation>
    <scope>NUCLEOTIDE SEQUENCE</scope>
    <source>
        <strain evidence="3">NBL</strain>
    </source>
</reference>
<dbReference type="Proteomes" id="UP001281410">
    <property type="component" value="Unassembled WGS sequence"/>
</dbReference>
<evidence type="ECO:0000313" key="3">
    <source>
        <dbReference type="EMBL" id="KAK3199883.1"/>
    </source>
</evidence>
<organism evidence="3 4">
    <name type="scientific">Dipteronia sinensis</name>
    <dbReference type="NCBI Taxonomy" id="43782"/>
    <lineage>
        <taxon>Eukaryota</taxon>
        <taxon>Viridiplantae</taxon>
        <taxon>Streptophyta</taxon>
        <taxon>Embryophyta</taxon>
        <taxon>Tracheophyta</taxon>
        <taxon>Spermatophyta</taxon>
        <taxon>Magnoliopsida</taxon>
        <taxon>eudicotyledons</taxon>
        <taxon>Gunneridae</taxon>
        <taxon>Pentapetalae</taxon>
        <taxon>rosids</taxon>
        <taxon>malvids</taxon>
        <taxon>Sapindales</taxon>
        <taxon>Sapindaceae</taxon>
        <taxon>Hippocastanoideae</taxon>
        <taxon>Acereae</taxon>
        <taxon>Dipteronia</taxon>
    </lineage>
</organism>
<sequence>MPNPPLLLLPLFVEAAALDVGAVALARRRRRPCSSTPSSGTVLLILLLPVNDFTIIISPVVFLPSTTSLSCDNSDSKNDNSLNEPKQSLMRCVCMQTCGLKVDTNDPEWYKSLSKILRKIKGASYTINAEDGMTYITGRADPSKLLRKLKSSKYADICWVKTGNHTMYGTNTGQGMMMEQPPSAAYNWHNHYPPHHQRHHMLPYYQQQRPSTAYPYNNYPQYGYW</sequence>
<feature type="transmembrane region" description="Helical" evidence="2">
    <location>
        <begin position="6"/>
        <end position="26"/>
    </location>
</feature>
<protein>
    <recommendedName>
        <fullName evidence="5">HMA domain-containing protein</fullName>
    </recommendedName>
</protein>